<dbReference type="AlphaFoldDB" id="A0A6C1B9T5"/>
<sequence>MTVSVRAARLGFAVVLGVIFVMSLVPVPDGLMVFRWQDKVEHALAFTTLGLLGAVARAGRPGPRAAGLLVYGALIEVAQGLTAYRTADVTDWLADAFGVALAALFARQCICCSRLAKSRS</sequence>
<accession>A0A6C1B9T5</accession>
<feature type="transmembrane region" description="Helical" evidence="1">
    <location>
        <begin position="7"/>
        <end position="28"/>
    </location>
</feature>
<dbReference type="NCBIfam" id="NF037970">
    <property type="entry name" value="vanZ_1"/>
    <property type="match status" value="1"/>
</dbReference>
<proteinExistence type="predicted"/>
<feature type="domain" description="VanZ-like" evidence="2">
    <location>
        <begin position="38"/>
        <end position="107"/>
    </location>
</feature>
<evidence type="ECO:0000259" key="2">
    <source>
        <dbReference type="Pfam" id="PF04892"/>
    </source>
</evidence>
<keyword evidence="4" id="KW-1185">Reference proteome</keyword>
<evidence type="ECO:0000313" key="3">
    <source>
        <dbReference type="EMBL" id="QID19625.1"/>
    </source>
</evidence>
<organism evidence="3 4">
    <name type="scientific">Nitrogeniibacter mangrovi</name>
    <dbReference type="NCBI Taxonomy" id="2016596"/>
    <lineage>
        <taxon>Bacteria</taxon>
        <taxon>Pseudomonadati</taxon>
        <taxon>Pseudomonadota</taxon>
        <taxon>Betaproteobacteria</taxon>
        <taxon>Rhodocyclales</taxon>
        <taxon>Zoogloeaceae</taxon>
        <taxon>Nitrogeniibacter</taxon>
    </lineage>
</organism>
<dbReference type="InterPro" id="IPR006976">
    <property type="entry name" value="VanZ-like"/>
</dbReference>
<keyword evidence="1" id="KW-0812">Transmembrane</keyword>
<dbReference type="EMBL" id="CP048836">
    <property type="protein sequence ID" value="QID19625.1"/>
    <property type="molecule type" value="Genomic_DNA"/>
</dbReference>
<reference evidence="3 4" key="1">
    <citation type="submission" date="2020-02" db="EMBL/GenBank/DDBJ databases">
        <title>Nitrogenibacter mangrovi gen. nov., sp. nov. isolated from mangrove sediment, a denitrifying betaproteobacterium.</title>
        <authorList>
            <person name="Liao H."/>
            <person name="Tian Y."/>
        </authorList>
    </citation>
    <scope>NUCLEOTIDE SEQUENCE [LARGE SCALE GENOMIC DNA]</scope>
    <source>
        <strain evidence="3 4">M9-3-2</strain>
    </source>
</reference>
<dbReference type="RefSeq" id="WP_173768419.1">
    <property type="nucleotide sequence ID" value="NZ_CP048836.1"/>
</dbReference>
<name>A0A6C1B9T5_9RHOO</name>
<keyword evidence="1" id="KW-0472">Membrane</keyword>
<dbReference type="KEGG" id="azq:G3580_19590"/>
<dbReference type="Proteomes" id="UP000501991">
    <property type="component" value="Chromosome"/>
</dbReference>
<dbReference type="Pfam" id="PF04892">
    <property type="entry name" value="VanZ"/>
    <property type="match status" value="1"/>
</dbReference>
<gene>
    <name evidence="3" type="ORF">G3580_19590</name>
</gene>
<keyword evidence="1" id="KW-1133">Transmembrane helix</keyword>
<evidence type="ECO:0000313" key="4">
    <source>
        <dbReference type="Proteomes" id="UP000501991"/>
    </source>
</evidence>
<evidence type="ECO:0000256" key="1">
    <source>
        <dbReference type="SAM" id="Phobius"/>
    </source>
</evidence>
<protein>
    <submittedName>
        <fullName evidence="3">VanZ family protein</fullName>
    </submittedName>
</protein>